<evidence type="ECO:0000313" key="5">
    <source>
        <dbReference type="Proteomes" id="UP001165080"/>
    </source>
</evidence>
<protein>
    <submittedName>
        <fullName evidence="4">Uncharacterized protein</fullName>
    </submittedName>
</protein>
<comment type="caution">
    <text evidence="4">The sequence shown here is derived from an EMBL/GenBank/DDBJ whole genome shotgun (WGS) entry which is preliminary data.</text>
</comment>
<organism evidence="4 5">
    <name type="scientific">Pleodorina starrii</name>
    <dbReference type="NCBI Taxonomy" id="330485"/>
    <lineage>
        <taxon>Eukaryota</taxon>
        <taxon>Viridiplantae</taxon>
        <taxon>Chlorophyta</taxon>
        <taxon>core chlorophytes</taxon>
        <taxon>Chlorophyceae</taxon>
        <taxon>CS clade</taxon>
        <taxon>Chlamydomonadales</taxon>
        <taxon>Volvocaceae</taxon>
        <taxon>Pleodorina</taxon>
    </lineage>
</organism>
<proteinExistence type="inferred from homology"/>
<dbReference type="PANTHER" id="PTHR43649">
    <property type="entry name" value="ARABINOSE-BINDING PROTEIN-RELATED"/>
    <property type="match status" value="1"/>
</dbReference>
<evidence type="ECO:0000256" key="3">
    <source>
        <dbReference type="SAM" id="MobiDB-lite"/>
    </source>
</evidence>
<sequence>MGQRLQEPVQRRLGKARDGQDLGKADGAAEGGDQVQHGQRLVLAMLLATTAPAFAQSRVLVFNTDASDPAPKAAFDQLIADFEAEYPEIDVQVNTFDHEGYKTAIRNFMTADAPDLANWYAGNRMGPFVEAGQFMDVSDIWAENNLTETLGSALSSMTIDGKQWGIPYTYYQWGIYTNKDVYAQVGVEPAATWDEFIANCEKFKAAGIDCLTTGSKALWPVAGLFDYLSLRTNGYDWHMQLTNGEIPWTDDSVRAVFAEFAKVLPYVSANHAAIDWQDAVSNLVQGKAANYVMGNFAVAAFKDGGMTDETLGFMPFPTINPDIPRAEEAPTDTVHIPAAAKNPEDAKLFLAFMARPDVQTKMNATLGQLPINAESSVGDDPFLQAGFELLSTAEGGIAQFFDRDAPPEMAKAGMEGFQEFMVRPERLDAILERLERQRERVYAQ</sequence>
<dbReference type="SUPFAM" id="SSF53850">
    <property type="entry name" value="Periplasmic binding protein-like II"/>
    <property type="match status" value="1"/>
</dbReference>
<evidence type="ECO:0000256" key="1">
    <source>
        <dbReference type="ARBA" id="ARBA00008520"/>
    </source>
</evidence>
<dbReference type="InterPro" id="IPR006059">
    <property type="entry name" value="SBP"/>
</dbReference>
<reference evidence="4 5" key="1">
    <citation type="journal article" date="2023" name="Commun. Biol.">
        <title>Reorganization of the ancestral sex-determining regions during the evolution of trioecy in Pleodorina starrii.</title>
        <authorList>
            <person name="Takahashi K."/>
            <person name="Suzuki S."/>
            <person name="Kawai-Toyooka H."/>
            <person name="Yamamoto K."/>
            <person name="Hamaji T."/>
            <person name="Ootsuki R."/>
            <person name="Yamaguchi H."/>
            <person name="Kawachi M."/>
            <person name="Higashiyama T."/>
            <person name="Nozaki H."/>
        </authorList>
    </citation>
    <scope>NUCLEOTIDE SEQUENCE [LARGE SCALE GENOMIC DNA]</scope>
    <source>
        <strain evidence="4 5">NIES-4479</strain>
    </source>
</reference>
<evidence type="ECO:0000256" key="2">
    <source>
        <dbReference type="ARBA" id="ARBA00022448"/>
    </source>
</evidence>
<name>A0A9W6C1C8_9CHLO</name>
<dbReference type="PANTHER" id="PTHR43649:SF29">
    <property type="entry name" value="OSMOPROTECTIVE COMPOUNDS-BINDING PROTEIN GGTB"/>
    <property type="match status" value="1"/>
</dbReference>
<dbReference type="EMBL" id="BRXU01000058">
    <property type="protein sequence ID" value="GLC62072.1"/>
    <property type="molecule type" value="Genomic_DNA"/>
</dbReference>
<feature type="compositionally biased region" description="Basic and acidic residues" evidence="3">
    <location>
        <begin position="15"/>
        <end position="24"/>
    </location>
</feature>
<accession>A0A9W6C1C8</accession>
<dbReference type="Pfam" id="PF01547">
    <property type="entry name" value="SBP_bac_1"/>
    <property type="match status" value="1"/>
</dbReference>
<keyword evidence="2" id="KW-0813">Transport</keyword>
<dbReference type="AlphaFoldDB" id="A0A9W6C1C8"/>
<evidence type="ECO:0000313" key="4">
    <source>
        <dbReference type="EMBL" id="GLC62072.1"/>
    </source>
</evidence>
<dbReference type="InterPro" id="IPR050490">
    <property type="entry name" value="Bact_solute-bd_prot1"/>
</dbReference>
<keyword evidence="5" id="KW-1185">Reference proteome</keyword>
<comment type="similarity">
    <text evidence="1">Belongs to the bacterial solute-binding protein 1 family.</text>
</comment>
<dbReference type="Gene3D" id="3.40.190.10">
    <property type="entry name" value="Periplasmic binding protein-like II"/>
    <property type="match status" value="2"/>
</dbReference>
<dbReference type="Proteomes" id="UP001165080">
    <property type="component" value="Unassembled WGS sequence"/>
</dbReference>
<gene>
    <name evidence="4" type="primary">PLESTB003072</name>
    <name evidence="4" type="ORF">PLESTB_001837500</name>
</gene>
<feature type="region of interest" description="Disordered" evidence="3">
    <location>
        <begin position="1"/>
        <end position="33"/>
    </location>
</feature>